<evidence type="ECO:0008006" key="3">
    <source>
        <dbReference type="Google" id="ProtNLM"/>
    </source>
</evidence>
<dbReference type="PANTHER" id="PTHR42754:SF1">
    <property type="entry name" value="LIPOPROTEIN"/>
    <property type="match status" value="1"/>
</dbReference>
<gene>
    <name evidence="1" type="ORF">AMJ74_02625</name>
</gene>
<dbReference type="EMBL" id="LJVE01000033">
    <property type="protein sequence ID" value="KPL14831.1"/>
    <property type="molecule type" value="Genomic_DNA"/>
</dbReference>
<dbReference type="Proteomes" id="UP000050975">
    <property type="component" value="Unassembled WGS sequence"/>
</dbReference>
<protein>
    <recommendedName>
        <fullName evidence="3">Bulb-type lectin domain-containing protein</fullName>
    </recommendedName>
</protein>
<dbReference type="PROSITE" id="PS51257">
    <property type="entry name" value="PROKAR_LIPOPROTEIN"/>
    <property type="match status" value="1"/>
</dbReference>
<dbReference type="PANTHER" id="PTHR42754">
    <property type="entry name" value="ENDOGLUCANASE"/>
    <property type="match status" value="1"/>
</dbReference>
<dbReference type="SUPFAM" id="SSF101898">
    <property type="entry name" value="NHL repeat"/>
    <property type="match status" value="1"/>
</dbReference>
<comment type="caution">
    <text evidence="1">The sequence shown here is derived from an EMBL/GenBank/DDBJ whole genome shotgun (WGS) entry which is preliminary data.</text>
</comment>
<sequence length="455" mass="51372">MQKRILKNKKRQLCYVICCLFLLLGCSELETKWIRRFDTLGSGNYRINSIEGSKEEIYLTGTYTDGNGTTRCFTARYDSKGNLQWHTIFEAENSEQTTGTAMLTIRTQEELLTAHRDIYVLIKAADGNGKQRAILAKYDTLGNLDWQKTIAAHDGPLTSILLSDHQGSLYAAGWERDAENRPTIYVGKYTDTGQTSWFTKYYSEEIDFELLRFDITEPEYFVIAGIQKNTGELFYMKYDGSGQFLASVKYETEKQIKNLSDLKIDPAANIYLSATIRNQDTGDDFLTIAYNKDDSLLWANEYDGQAHGDDMGKAIAVDESLNIYVTGSSEDVQGIPNITTVKYDKSGNLVWARHLERKSAAEPLMIRPKYLRLGRRSHLGYLYIAGTVGNDALITRLNASGVYSFQAKYGERGKVTVPTALSERCMAFVRTTEKRSDAFIAKYGPSTILGIARWD</sequence>
<organism evidence="1 2">
    <name type="scientific">candidate division WOR_3 bacterium SM1_77</name>
    <dbReference type="NCBI Taxonomy" id="1703778"/>
    <lineage>
        <taxon>Bacteria</taxon>
        <taxon>Bacteria division WOR-3</taxon>
    </lineage>
</organism>
<evidence type="ECO:0000313" key="2">
    <source>
        <dbReference type="Proteomes" id="UP000050975"/>
    </source>
</evidence>
<accession>A0A0S8JYN1</accession>
<dbReference type="Pfam" id="PF06739">
    <property type="entry name" value="SBBP"/>
    <property type="match status" value="1"/>
</dbReference>
<proteinExistence type="predicted"/>
<evidence type="ECO:0000313" key="1">
    <source>
        <dbReference type="EMBL" id="KPL14831.1"/>
    </source>
</evidence>
<reference evidence="1 2" key="1">
    <citation type="journal article" date="2015" name="Microbiome">
        <title>Genomic resolution of linkages in carbon, nitrogen, and sulfur cycling among widespread estuary sediment bacteria.</title>
        <authorList>
            <person name="Baker B.J."/>
            <person name="Lazar C.S."/>
            <person name="Teske A.P."/>
            <person name="Dick G.J."/>
        </authorList>
    </citation>
    <scope>NUCLEOTIDE SEQUENCE [LARGE SCALE GENOMIC DNA]</scope>
    <source>
        <strain evidence="1">SM1_77</strain>
    </source>
</reference>
<name>A0A0S8JYN1_UNCW3</name>
<dbReference type="InterPro" id="IPR010620">
    <property type="entry name" value="SBBP_repeat"/>
</dbReference>
<dbReference type="AlphaFoldDB" id="A0A0S8JYN1"/>